<evidence type="ECO:0000256" key="2">
    <source>
        <dbReference type="SAM" id="Phobius"/>
    </source>
</evidence>
<proteinExistence type="predicted"/>
<dbReference type="PANTHER" id="PTHR34351:SF1">
    <property type="entry name" value="SLR1927 PROTEIN"/>
    <property type="match status" value="1"/>
</dbReference>
<keyword evidence="2" id="KW-1133">Transmembrane helix</keyword>
<dbReference type="OrthoDB" id="313155at2157"/>
<accession>A0A498KSE1</accession>
<keyword evidence="2" id="KW-0472">Membrane</keyword>
<name>A0A498KSE1_9EURY</name>
<keyword evidence="2" id="KW-0812">Transmembrane</keyword>
<dbReference type="Proteomes" id="UP000289691">
    <property type="component" value="Unassembled WGS sequence"/>
</dbReference>
<organism evidence="4 5">
    <name type="scientific">Halorientalis pallida</name>
    <dbReference type="NCBI Taxonomy" id="2479928"/>
    <lineage>
        <taxon>Archaea</taxon>
        <taxon>Methanobacteriati</taxon>
        <taxon>Methanobacteriota</taxon>
        <taxon>Stenosarchaea group</taxon>
        <taxon>Halobacteria</taxon>
        <taxon>Halobacteriales</taxon>
        <taxon>Haloarculaceae</taxon>
        <taxon>Halorientalis</taxon>
    </lineage>
</organism>
<reference evidence="4 5" key="1">
    <citation type="submission" date="2019-01" db="EMBL/GenBank/DDBJ databases">
        <title>Halorientalis sp. F13-25 a new haloarchaeum isolated from hypersaline water.</title>
        <authorList>
            <person name="Ana D.-V."/>
            <person name="Cristina S.-P."/>
            <person name="Antonio V."/>
        </authorList>
    </citation>
    <scope>NUCLEOTIDE SEQUENCE [LARGE SCALE GENOMIC DNA]</scope>
    <source>
        <strain evidence="4 5">F13-25</strain>
    </source>
</reference>
<evidence type="ECO:0000313" key="4">
    <source>
        <dbReference type="EMBL" id="RXK47326.1"/>
    </source>
</evidence>
<feature type="region of interest" description="Disordered" evidence="1">
    <location>
        <begin position="302"/>
        <end position="348"/>
    </location>
</feature>
<gene>
    <name evidence="4" type="ORF">EAF64_16215</name>
</gene>
<evidence type="ECO:0000256" key="1">
    <source>
        <dbReference type="SAM" id="MobiDB-lite"/>
    </source>
</evidence>
<keyword evidence="5" id="KW-1185">Reference proteome</keyword>
<dbReference type="Pfam" id="PF01882">
    <property type="entry name" value="DUF58"/>
    <property type="match status" value="1"/>
</dbReference>
<dbReference type="RefSeq" id="WP_129070032.1">
    <property type="nucleotide sequence ID" value="NZ_RDFA01000006.1"/>
</dbReference>
<dbReference type="AlphaFoldDB" id="A0A498KSE1"/>
<comment type="caution">
    <text evidence="4">The sequence shown here is derived from an EMBL/GenBank/DDBJ whole genome shotgun (WGS) entry which is preliminary data.</text>
</comment>
<protein>
    <submittedName>
        <fullName evidence="4">DUF58 domain-containing protein</fullName>
    </submittedName>
</protein>
<sequence length="348" mass="35885">MRPTWRTVGVVGVAGGSILMAAASGARSLNALAAPALIALLVSAVQVFYAGRPEVDRADPVPGHPGESRTVELTVDGGALARVTDAVPPGVAAEGYDRRVTLPATVEYEVELGARGAWDLGPPRVVVTDVLGLFVRSFEPGGTATALVYPPLVDLREDDAVASLLGYDTATDRQAFDTIREYAPGDPLRDVHWKSSAKRSDDDLVVKQFVSEQRESTLTVAAGAATGHDDAMASAAASLAVLAMEAGLSVGVTCPAGEVATGRGEAHRRHVLDLLARTGPGRPARPVRENADVVLTATEDGVTATIDGQDHRLPVGPTPPEPPGDDDGQAGATAESGDESPAEQEVSG</sequence>
<dbReference type="EMBL" id="RDFA01000006">
    <property type="protein sequence ID" value="RXK47326.1"/>
    <property type="molecule type" value="Genomic_DNA"/>
</dbReference>
<dbReference type="PANTHER" id="PTHR34351">
    <property type="entry name" value="SLR1927 PROTEIN-RELATED"/>
    <property type="match status" value="1"/>
</dbReference>
<feature type="transmembrane region" description="Helical" evidence="2">
    <location>
        <begin position="32"/>
        <end position="50"/>
    </location>
</feature>
<feature type="domain" description="DUF58" evidence="3">
    <location>
        <begin position="179"/>
        <end position="285"/>
    </location>
</feature>
<evidence type="ECO:0000259" key="3">
    <source>
        <dbReference type="Pfam" id="PF01882"/>
    </source>
</evidence>
<dbReference type="InterPro" id="IPR002881">
    <property type="entry name" value="DUF58"/>
</dbReference>
<evidence type="ECO:0000313" key="5">
    <source>
        <dbReference type="Proteomes" id="UP000289691"/>
    </source>
</evidence>